<evidence type="ECO:0008006" key="4">
    <source>
        <dbReference type="Google" id="ProtNLM"/>
    </source>
</evidence>
<protein>
    <recommendedName>
        <fullName evidence="4">Secreted protein</fullName>
    </recommendedName>
</protein>
<keyword evidence="1" id="KW-0732">Signal</keyword>
<name>A0AAD5JMK6_9FUNG</name>
<evidence type="ECO:0000313" key="2">
    <source>
        <dbReference type="EMBL" id="KAI9246235.1"/>
    </source>
</evidence>
<dbReference type="AlphaFoldDB" id="A0AAD5JMK6"/>
<proteinExistence type="predicted"/>
<feature type="chain" id="PRO_5041972916" description="Secreted protein" evidence="1">
    <location>
        <begin position="30"/>
        <end position="107"/>
    </location>
</feature>
<reference evidence="2" key="2">
    <citation type="submission" date="2023-02" db="EMBL/GenBank/DDBJ databases">
        <authorList>
            <consortium name="DOE Joint Genome Institute"/>
            <person name="Mondo S.J."/>
            <person name="Chang Y."/>
            <person name="Wang Y."/>
            <person name="Ahrendt S."/>
            <person name="Andreopoulos W."/>
            <person name="Barry K."/>
            <person name="Beard J."/>
            <person name="Benny G.L."/>
            <person name="Blankenship S."/>
            <person name="Bonito G."/>
            <person name="Cuomo C."/>
            <person name="Desiro A."/>
            <person name="Gervers K.A."/>
            <person name="Hundley H."/>
            <person name="Kuo A."/>
            <person name="LaButti K."/>
            <person name="Lang B.F."/>
            <person name="Lipzen A."/>
            <person name="O'Donnell K."/>
            <person name="Pangilinan J."/>
            <person name="Reynolds N."/>
            <person name="Sandor L."/>
            <person name="Smith M.W."/>
            <person name="Tsang A."/>
            <person name="Grigoriev I.V."/>
            <person name="Stajich J.E."/>
            <person name="Spatafora J.W."/>
        </authorList>
    </citation>
    <scope>NUCLEOTIDE SEQUENCE</scope>
    <source>
        <strain evidence="2">RSA 2281</strain>
    </source>
</reference>
<dbReference type="Proteomes" id="UP001209540">
    <property type="component" value="Unassembled WGS sequence"/>
</dbReference>
<comment type="caution">
    <text evidence="2">The sequence shown here is derived from an EMBL/GenBank/DDBJ whole genome shotgun (WGS) entry which is preliminary data.</text>
</comment>
<accession>A0AAD5JMK6</accession>
<dbReference type="EMBL" id="JAIXMP010000047">
    <property type="protein sequence ID" value="KAI9246235.1"/>
    <property type="molecule type" value="Genomic_DNA"/>
</dbReference>
<keyword evidence="3" id="KW-1185">Reference proteome</keyword>
<gene>
    <name evidence="2" type="ORF">BDA99DRAFT_527178</name>
</gene>
<sequence length="107" mass="12835">MYTETICLVPSLFLLFFFLMKGFTAQVEADVYWGILSCSLSVFYERQFYCLSRSRCILRRFALFSLCILRLLPFKPFFCKTSNISKHHNQWTKMQLGKCLYRYHISE</sequence>
<evidence type="ECO:0000313" key="3">
    <source>
        <dbReference type="Proteomes" id="UP001209540"/>
    </source>
</evidence>
<evidence type="ECO:0000256" key="1">
    <source>
        <dbReference type="SAM" id="SignalP"/>
    </source>
</evidence>
<organism evidence="2 3">
    <name type="scientific">Phascolomyces articulosus</name>
    <dbReference type="NCBI Taxonomy" id="60185"/>
    <lineage>
        <taxon>Eukaryota</taxon>
        <taxon>Fungi</taxon>
        <taxon>Fungi incertae sedis</taxon>
        <taxon>Mucoromycota</taxon>
        <taxon>Mucoromycotina</taxon>
        <taxon>Mucoromycetes</taxon>
        <taxon>Mucorales</taxon>
        <taxon>Lichtheimiaceae</taxon>
        <taxon>Phascolomyces</taxon>
    </lineage>
</organism>
<reference evidence="2" key="1">
    <citation type="journal article" date="2022" name="IScience">
        <title>Evolution of zygomycete secretomes and the origins of terrestrial fungal ecologies.</title>
        <authorList>
            <person name="Chang Y."/>
            <person name="Wang Y."/>
            <person name="Mondo S."/>
            <person name="Ahrendt S."/>
            <person name="Andreopoulos W."/>
            <person name="Barry K."/>
            <person name="Beard J."/>
            <person name="Benny G.L."/>
            <person name="Blankenship S."/>
            <person name="Bonito G."/>
            <person name="Cuomo C."/>
            <person name="Desiro A."/>
            <person name="Gervers K.A."/>
            <person name="Hundley H."/>
            <person name="Kuo A."/>
            <person name="LaButti K."/>
            <person name="Lang B.F."/>
            <person name="Lipzen A."/>
            <person name="O'Donnell K."/>
            <person name="Pangilinan J."/>
            <person name="Reynolds N."/>
            <person name="Sandor L."/>
            <person name="Smith M.E."/>
            <person name="Tsang A."/>
            <person name="Grigoriev I.V."/>
            <person name="Stajich J.E."/>
            <person name="Spatafora J.W."/>
        </authorList>
    </citation>
    <scope>NUCLEOTIDE SEQUENCE</scope>
    <source>
        <strain evidence="2">RSA 2281</strain>
    </source>
</reference>
<feature type="signal peptide" evidence="1">
    <location>
        <begin position="1"/>
        <end position="29"/>
    </location>
</feature>